<feature type="binding site" evidence="2">
    <location>
        <begin position="284"/>
        <end position="287"/>
    </location>
    <ligand>
        <name>substrate</name>
    </ligand>
</feature>
<name>A0A3N4HJC2_ASCIM</name>
<organism evidence="4 5">
    <name type="scientific">Ascobolus immersus RN42</name>
    <dbReference type="NCBI Taxonomy" id="1160509"/>
    <lineage>
        <taxon>Eukaryota</taxon>
        <taxon>Fungi</taxon>
        <taxon>Dikarya</taxon>
        <taxon>Ascomycota</taxon>
        <taxon>Pezizomycotina</taxon>
        <taxon>Pezizomycetes</taxon>
        <taxon>Pezizales</taxon>
        <taxon>Ascobolaceae</taxon>
        <taxon>Ascobolus</taxon>
    </lineage>
</organism>
<protein>
    <submittedName>
        <fullName evidence="4">N-terminal nucleophile aminohydrolase</fullName>
    </submittedName>
</protein>
<feature type="binding site" evidence="2">
    <location>
        <begin position="227"/>
        <end position="230"/>
    </location>
    <ligand>
        <name>substrate</name>
    </ligand>
</feature>
<dbReference type="PANTHER" id="PTHR10188">
    <property type="entry name" value="L-ASPARAGINASE"/>
    <property type="match status" value="1"/>
</dbReference>
<dbReference type="SUPFAM" id="SSF56235">
    <property type="entry name" value="N-terminal nucleophile aminohydrolases (Ntn hydrolases)"/>
    <property type="match status" value="1"/>
</dbReference>
<dbReference type="EMBL" id="ML119883">
    <property type="protein sequence ID" value="RPA72050.1"/>
    <property type="molecule type" value="Genomic_DNA"/>
</dbReference>
<evidence type="ECO:0000256" key="2">
    <source>
        <dbReference type="PIRSR" id="PIRSR600246-2"/>
    </source>
</evidence>
<keyword evidence="4" id="KW-0378">Hydrolase</keyword>
<dbReference type="OrthoDB" id="2262349at2759"/>
<dbReference type="Pfam" id="PF01112">
    <property type="entry name" value="Asparaginase_2"/>
    <property type="match status" value="2"/>
</dbReference>
<dbReference type="STRING" id="1160509.A0A3N4HJC2"/>
<feature type="active site" description="Nucleophile" evidence="1">
    <location>
        <position position="199"/>
    </location>
</feature>
<dbReference type="Gene3D" id="3.60.20.30">
    <property type="entry name" value="(Glycosyl)asparaginase"/>
    <property type="match status" value="1"/>
</dbReference>
<evidence type="ECO:0000256" key="3">
    <source>
        <dbReference type="PIRSR" id="PIRSR600246-3"/>
    </source>
</evidence>
<accession>A0A3N4HJC2</accession>
<dbReference type="AlphaFoldDB" id="A0A3N4HJC2"/>
<gene>
    <name evidence="4" type="ORF">BJ508DRAFT_419673</name>
</gene>
<evidence type="ECO:0000313" key="4">
    <source>
        <dbReference type="EMBL" id="RPA72050.1"/>
    </source>
</evidence>
<proteinExistence type="predicted"/>
<dbReference type="Proteomes" id="UP000275078">
    <property type="component" value="Unassembled WGS sequence"/>
</dbReference>
<dbReference type="CDD" id="cd04701">
    <property type="entry name" value="Asparaginase_2"/>
    <property type="match status" value="1"/>
</dbReference>
<keyword evidence="5" id="KW-1185">Reference proteome</keyword>
<dbReference type="GO" id="GO:0005737">
    <property type="term" value="C:cytoplasm"/>
    <property type="evidence" value="ECO:0007669"/>
    <property type="project" value="TreeGrafter"/>
</dbReference>
<feature type="site" description="Cleavage; by autolysis" evidence="3">
    <location>
        <begin position="198"/>
        <end position="199"/>
    </location>
</feature>
<dbReference type="InterPro" id="IPR029055">
    <property type="entry name" value="Ntn_hydrolases_N"/>
</dbReference>
<evidence type="ECO:0000313" key="5">
    <source>
        <dbReference type="Proteomes" id="UP000275078"/>
    </source>
</evidence>
<reference evidence="4 5" key="1">
    <citation type="journal article" date="2018" name="Nat. Ecol. Evol.">
        <title>Pezizomycetes genomes reveal the molecular basis of ectomycorrhizal truffle lifestyle.</title>
        <authorList>
            <person name="Murat C."/>
            <person name="Payen T."/>
            <person name="Noel B."/>
            <person name="Kuo A."/>
            <person name="Morin E."/>
            <person name="Chen J."/>
            <person name="Kohler A."/>
            <person name="Krizsan K."/>
            <person name="Balestrini R."/>
            <person name="Da Silva C."/>
            <person name="Montanini B."/>
            <person name="Hainaut M."/>
            <person name="Levati E."/>
            <person name="Barry K.W."/>
            <person name="Belfiori B."/>
            <person name="Cichocki N."/>
            <person name="Clum A."/>
            <person name="Dockter R.B."/>
            <person name="Fauchery L."/>
            <person name="Guy J."/>
            <person name="Iotti M."/>
            <person name="Le Tacon F."/>
            <person name="Lindquist E.A."/>
            <person name="Lipzen A."/>
            <person name="Malagnac F."/>
            <person name="Mello A."/>
            <person name="Molinier V."/>
            <person name="Miyauchi S."/>
            <person name="Poulain J."/>
            <person name="Riccioni C."/>
            <person name="Rubini A."/>
            <person name="Sitrit Y."/>
            <person name="Splivallo R."/>
            <person name="Traeger S."/>
            <person name="Wang M."/>
            <person name="Zifcakova L."/>
            <person name="Wipf D."/>
            <person name="Zambonelli A."/>
            <person name="Paolocci F."/>
            <person name="Nowrousian M."/>
            <person name="Ottonello S."/>
            <person name="Baldrian P."/>
            <person name="Spatafora J.W."/>
            <person name="Henrissat B."/>
            <person name="Nagy L.G."/>
            <person name="Aury J.M."/>
            <person name="Wincker P."/>
            <person name="Grigoriev I.V."/>
            <person name="Bonfante P."/>
            <person name="Martin F.M."/>
        </authorList>
    </citation>
    <scope>NUCLEOTIDE SEQUENCE [LARGE SCALE GENOMIC DNA]</scope>
    <source>
        <strain evidence="4 5">RN42</strain>
    </source>
</reference>
<evidence type="ECO:0000256" key="1">
    <source>
        <dbReference type="PIRSR" id="PIRSR600246-1"/>
    </source>
</evidence>
<sequence>MGEKKFITPRLIIHGGAGSITRTNLPPDSASYRAYVSSLSAIVKETFPLLTSHNTALDVAVHAVKLLEDNPLFNAGKGAVFTTEGKNELEASVMVSGGPGAEKRGVGVAMLKRVKNPIALAAQLLVASEGSDGRGGRHNFMSGSEAEMLAERWGVELVDEDYFWSEKRWQEHLKDLERNPDGRTQYDVDELEEYLPMGTVGAVALDVFGNICVATSTGGLTNKLPGRIGDTPTLGAGFWAEQWDEKQDRPEMSQSQARLGTGFGGPVKSISVGDTKRAVGISGTGNGDFFLKLQACHSIASRMKFAGASLQHASEVMVGSGGEMEKAGPTGKGQGGIIGIEHSGTGESSIVWDLNCGGMFRAYMDDDGQVKVAVFADEEPFAVQEE</sequence>
<dbReference type="InterPro" id="IPR000246">
    <property type="entry name" value="Peptidase_T2"/>
</dbReference>
<dbReference type="PANTHER" id="PTHR10188:SF43">
    <property type="entry name" value="ASPARAGINASE (EUROFUNG)"/>
    <property type="match status" value="1"/>
</dbReference>
<dbReference type="GO" id="GO:0016787">
    <property type="term" value="F:hydrolase activity"/>
    <property type="evidence" value="ECO:0007669"/>
    <property type="project" value="UniProtKB-KW"/>
</dbReference>